<dbReference type="eggNOG" id="COG0135">
    <property type="taxonomic scope" value="Bacteria"/>
</dbReference>
<dbReference type="STRING" id="1265313.HRUBRA_01170"/>
<dbReference type="InterPro" id="IPR044643">
    <property type="entry name" value="TrpF_fam"/>
</dbReference>
<dbReference type="EC" id="5.3.1.24" evidence="4 10"/>
<evidence type="ECO:0000259" key="11">
    <source>
        <dbReference type="Pfam" id="PF00697"/>
    </source>
</evidence>
<evidence type="ECO:0000256" key="4">
    <source>
        <dbReference type="ARBA" id="ARBA00012572"/>
    </source>
</evidence>
<comment type="pathway">
    <text evidence="2 10">Amino-acid biosynthesis; L-tryptophan biosynthesis; L-tryptophan from chorismate: step 3/5.</text>
</comment>
<dbReference type="InterPro" id="IPR013785">
    <property type="entry name" value="Aldolase_TIM"/>
</dbReference>
<dbReference type="HAMAP" id="MF_00135">
    <property type="entry name" value="PRAI"/>
    <property type="match status" value="1"/>
</dbReference>
<dbReference type="Proteomes" id="UP000029640">
    <property type="component" value="Unassembled WGS sequence"/>
</dbReference>
<comment type="caution">
    <text evidence="12">The sequence shown here is derived from an EMBL/GenBank/DDBJ whole genome shotgun (WGS) entry which is preliminary data.</text>
</comment>
<reference evidence="12 13" key="1">
    <citation type="journal article" date="2014" name="Genome Announc.">
        <title>Genome Sequence of Gammaproteobacterial Pseudohaliea rubra Type Strain DSM 19751, Isolated from Coastal Seawater of the Mediterranean Sea.</title>
        <authorList>
            <person name="Spring S."/>
            <person name="Fiebig A."/>
            <person name="Riedel T."/>
            <person name="Goker M."/>
            <person name="Klenk H.P."/>
        </authorList>
    </citation>
    <scope>NUCLEOTIDE SEQUENCE [LARGE SCALE GENOMIC DNA]</scope>
    <source>
        <strain evidence="12 13">DSM 19751</strain>
    </source>
</reference>
<keyword evidence="6 10" id="KW-0028">Amino-acid biosynthesis</keyword>
<dbReference type="OrthoDB" id="9796196at2"/>
<accession>A0A095XX78</accession>
<dbReference type="AlphaFoldDB" id="A0A095XX78"/>
<evidence type="ECO:0000256" key="10">
    <source>
        <dbReference type="HAMAP-Rule" id="MF_00135"/>
    </source>
</evidence>
<organism evidence="12 13">
    <name type="scientific">Pseudohaliea rubra DSM 19751</name>
    <dbReference type="NCBI Taxonomy" id="1265313"/>
    <lineage>
        <taxon>Bacteria</taxon>
        <taxon>Pseudomonadati</taxon>
        <taxon>Pseudomonadota</taxon>
        <taxon>Gammaproteobacteria</taxon>
        <taxon>Cellvibrionales</taxon>
        <taxon>Halieaceae</taxon>
        <taxon>Pseudohaliea</taxon>
    </lineage>
</organism>
<evidence type="ECO:0000256" key="8">
    <source>
        <dbReference type="ARBA" id="ARBA00023141"/>
    </source>
</evidence>
<evidence type="ECO:0000256" key="6">
    <source>
        <dbReference type="ARBA" id="ARBA00022605"/>
    </source>
</evidence>
<dbReference type="EMBL" id="AUVB01000031">
    <property type="protein sequence ID" value="KGE04306.1"/>
    <property type="molecule type" value="Genomic_DNA"/>
</dbReference>
<gene>
    <name evidence="10" type="primary">trpF</name>
    <name evidence="12" type="ORF">HRUBRA_01170</name>
</gene>
<dbReference type="UniPathway" id="UPA00035">
    <property type="reaction ID" value="UER00042"/>
</dbReference>
<evidence type="ECO:0000313" key="12">
    <source>
        <dbReference type="EMBL" id="KGE04306.1"/>
    </source>
</evidence>
<dbReference type="HOGENOM" id="CLU_076364_2_0_6"/>
<comment type="similarity">
    <text evidence="3 10">Belongs to the TrpF family.</text>
</comment>
<dbReference type="CDD" id="cd00405">
    <property type="entry name" value="PRAI"/>
    <property type="match status" value="1"/>
</dbReference>
<evidence type="ECO:0000256" key="2">
    <source>
        <dbReference type="ARBA" id="ARBA00004664"/>
    </source>
</evidence>
<dbReference type="NCBIfam" id="NF002298">
    <property type="entry name" value="PRK01222.1-4"/>
    <property type="match status" value="1"/>
</dbReference>
<keyword evidence="7 10" id="KW-0822">Tryptophan biosynthesis</keyword>
<dbReference type="PANTHER" id="PTHR42894:SF1">
    <property type="entry name" value="N-(5'-PHOSPHORIBOSYL)ANTHRANILATE ISOMERASE"/>
    <property type="match status" value="1"/>
</dbReference>
<dbReference type="Gene3D" id="3.20.20.70">
    <property type="entry name" value="Aldolase class I"/>
    <property type="match status" value="1"/>
</dbReference>
<keyword evidence="13" id="KW-1185">Reference proteome</keyword>
<feature type="domain" description="N-(5'phosphoribosyl) anthranilate isomerase (PRAI)" evidence="11">
    <location>
        <begin position="9"/>
        <end position="203"/>
    </location>
</feature>
<keyword evidence="8 10" id="KW-0057">Aromatic amino acid biosynthesis</keyword>
<proteinExistence type="inferred from homology"/>
<keyword evidence="9 10" id="KW-0413">Isomerase</keyword>
<name>A0A095XX78_9GAMM</name>
<comment type="catalytic activity">
    <reaction evidence="1 10">
        <text>N-(5-phospho-beta-D-ribosyl)anthranilate = 1-(2-carboxyphenylamino)-1-deoxy-D-ribulose 5-phosphate</text>
        <dbReference type="Rhea" id="RHEA:21540"/>
        <dbReference type="ChEBI" id="CHEBI:18277"/>
        <dbReference type="ChEBI" id="CHEBI:58613"/>
        <dbReference type="EC" id="5.3.1.24"/>
    </reaction>
</comment>
<evidence type="ECO:0000256" key="9">
    <source>
        <dbReference type="ARBA" id="ARBA00023235"/>
    </source>
</evidence>
<dbReference type="PANTHER" id="PTHR42894">
    <property type="entry name" value="N-(5'-PHOSPHORIBOSYL)ANTHRANILATE ISOMERASE"/>
    <property type="match status" value="1"/>
</dbReference>
<dbReference type="PATRIC" id="fig|1265313.6.peg.1155"/>
<dbReference type="FunFam" id="3.20.20.70:FF:000075">
    <property type="entry name" value="Tryptophan biosynthesis protein TRP1"/>
    <property type="match status" value="1"/>
</dbReference>
<dbReference type="SUPFAM" id="SSF51366">
    <property type="entry name" value="Ribulose-phoshate binding barrel"/>
    <property type="match status" value="1"/>
</dbReference>
<dbReference type="Pfam" id="PF00697">
    <property type="entry name" value="PRAI"/>
    <property type="match status" value="1"/>
</dbReference>
<evidence type="ECO:0000256" key="5">
    <source>
        <dbReference type="ARBA" id="ARBA00022272"/>
    </source>
</evidence>
<dbReference type="GO" id="GO:0000162">
    <property type="term" value="P:L-tryptophan biosynthetic process"/>
    <property type="evidence" value="ECO:0007669"/>
    <property type="project" value="UniProtKB-UniRule"/>
</dbReference>
<dbReference type="GO" id="GO:0004640">
    <property type="term" value="F:phosphoribosylanthranilate isomerase activity"/>
    <property type="evidence" value="ECO:0007669"/>
    <property type="project" value="UniProtKB-UniRule"/>
</dbReference>
<dbReference type="RefSeq" id="WP_035515333.1">
    <property type="nucleotide sequence ID" value="NZ_KN234754.1"/>
</dbReference>
<evidence type="ECO:0000313" key="13">
    <source>
        <dbReference type="Proteomes" id="UP000029640"/>
    </source>
</evidence>
<evidence type="ECO:0000256" key="1">
    <source>
        <dbReference type="ARBA" id="ARBA00001164"/>
    </source>
</evidence>
<dbReference type="InterPro" id="IPR011060">
    <property type="entry name" value="RibuloseP-bd_barrel"/>
</dbReference>
<sequence>MALTRTRIKVCGITRPEDAVAAADAGVDAIGLVFHRDSPRAVSPAQAALIARAVGPLVTVVALFVDAAEAAVQEVLAAAPVGLLQFHGAESAAACGRYHRPYLKALRMAPGLAVEAVAEGYDRASGILLDSFRPGVPGGTGEAFDWDRVPVALRSRLVLAGGLTPANVGDAIARVGPAAVDVSGGVEAAPGLKDATRIAAFVAAVRAADSKRQSGSKP</sequence>
<protein>
    <recommendedName>
        <fullName evidence="5 10">N-(5'-phosphoribosyl)anthranilate isomerase</fullName>
        <shortName evidence="10">PRAI</shortName>
        <ecNumber evidence="4 10">5.3.1.24</ecNumber>
    </recommendedName>
</protein>
<dbReference type="InterPro" id="IPR001240">
    <property type="entry name" value="PRAI_dom"/>
</dbReference>
<evidence type="ECO:0000256" key="7">
    <source>
        <dbReference type="ARBA" id="ARBA00022822"/>
    </source>
</evidence>
<evidence type="ECO:0000256" key="3">
    <source>
        <dbReference type="ARBA" id="ARBA00007571"/>
    </source>
</evidence>